<feature type="transmembrane region" description="Helical" evidence="1">
    <location>
        <begin position="281"/>
        <end position="313"/>
    </location>
</feature>
<feature type="transmembrane region" description="Helical" evidence="1">
    <location>
        <begin position="167"/>
        <end position="187"/>
    </location>
</feature>
<proteinExistence type="predicted"/>
<dbReference type="AlphaFoldDB" id="A0AAV8SWF3"/>
<keyword evidence="1" id="KW-0812">Transmembrane</keyword>
<dbReference type="Pfam" id="PF13962">
    <property type="entry name" value="PGG"/>
    <property type="match status" value="1"/>
</dbReference>
<reference evidence="3 4" key="1">
    <citation type="submission" date="2021-09" db="EMBL/GenBank/DDBJ databases">
        <title>Genomic insights and catalytic innovation underlie evolution of tropane alkaloids biosynthesis.</title>
        <authorList>
            <person name="Wang Y.-J."/>
            <person name="Tian T."/>
            <person name="Huang J.-P."/>
            <person name="Huang S.-X."/>
        </authorList>
    </citation>
    <scope>NUCLEOTIDE SEQUENCE [LARGE SCALE GENOMIC DNA]</scope>
    <source>
        <strain evidence="3">KIB-2018</strain>
        <tissue evidence="3">Leaf</tissue>
    </source>
</reference>
<keyword evidence="4" id="KW-1185">Reference proteome</keyword>
<evidence type="ECO:0000256" key="1">
    <source>
        <dbReference type="SAM" id="Phobius"/>
    </source>
</evidence>
<evidence type="ECO:0000313" key="3">
    <source>
        <dbReference type="EMBL" id="KAJ8756338.1"/>
    </source>
</evidence>
<dbReference type="PANTHER" id="PTHR24177:SF329">
    <property type="entry name" value="ANKYRIN REPEAT PROTEIN"/>
    <property type="match status" value="1"/>
</dbReference>
<feature type="transmembrane region" description="Helical" evidence="1">
    <location>
        <begin position="249"/>
        <end position="275"/>
    </location>
</feature>
<evidence type="ECO:0000259" key="2">
    <source>
        <dbReference type="Pfam" id="PF13962"/>
    </source>
</evidence>
<protein>
    <recommendedName>
        <fullName evidence="2">PGG domain-containing protein</fullName>
    </recommendedName>
</protein>
<dbReference type="InterPro" id="IPR026961">
    <property type="entry name" value="PGG_dom"/>
</dbReference>
<keyword evidence="1" id="KW-1133">Transmembrane helix</keyword>
<dbReference type="GO" id="GO:0016020">
    <property type="term" value="C:membrane"/>
    <property type="evidence" value="ECO:0007669"/>
    <property type="project" value="TreeGrafter"/>
</dbReference>
<sequence length="325" mass="36734">MCQKISVTNNSELPTGFVEDALAEAIRNGIFEFVIEIVKACPHRLYHVDIFGRNMISAAVSYRQEKIYSLIYGIDSEKTNWIRGVDNFGNNMLHLAGMLAPPSRLARISGAALQMQRELQWFKEVETIVQPYHKSMQNMDGETPEQVFENSHKQLARDGEKWMKDTATSCTVVGALIITIMFAAIFTVPTGHNLENIKPSFSYRKSYLVFIISDSISLFASSTSVLTFLGVLTSRYAQEDFLKSLPTKLIIGLSTLFFSIVSMMVAFCATLMIMLQGQLHLVVPIILLASLPVTLFILLQFPLLVEIFIYTYGPGIFDKNRKRWY</sequence>
<accession>A0AAV8SWF3</accession>
<feature type="domain" description="PGG" evidence="2">
    <location>
        <begin position="160"/>
        <end position="273"/>
    </location>
</feature>
<dbReference type="EMBL" id="JAIWQS010000009">
    <property type="protein sequence ID" value="KAJ8756338.1"/>
    <property type="molecule type" value="Genomic_DNA"/>
</dbReference>
<feature type="transmembrane region" description="Helical" evidence="1">
    <location>
        <begin position="207"/>
        <end position="229"/>
    </location>
</feature>
<dbReference type="PANTHER" id="PTHR24177">
    <property type="entry name" value="CASKIN"/>
    <property type="match status" value="1"/>
</dbReference>
<keyword evidence="1" id="KW-0472">Membrane</keyword>
<comment type="caution">
    <text evidence="3">The sequence shown here is derived from an EMBL/GenBank/DDBJ whole genome shotgun (WGS) entry which is preliminary data.</text>
</comment>
<gene>
    <name evidence="3" type="ORF">K2173_025150</name>
</gene>
<name>A0AAV8SWF3_9ROSI</name>
<dbReference type="Proteomes" id="UP001159364">
    <property type="component" value="Linkage Group LG09"/>
</dbReference>
<organism evidence="3 4">
    <name type="scientific">Erythroxylum novogranatense</name>
    <dbReference type="NCBI Taxonomy" id="1862640"/>
    <lineage>
        <taxon>Eukaryota</taxon>
        <taxon>Viridiplantae</taxon>
        <taxon>Streptophyta</taxon>
        <taxon>Embryophyta</taxon>
        <taxon>Tracheophyta</taxon>
        <taxon>Spermatophyta</taxon>
        <taxon>Magnoliopsida</taxon>
        <taxon>eudicotyledons</taxon>
        <taxon>Gunneridae</taxon>
        <taxon>Pentapetalae</taxon>
        <taxon>rosids</taxon>
        <taxon>fabids</taxon>
        <taxon>Malpighiales</taxon>
        <taxon>Erythroxylaceae</taxon>
        <taxon>Erythroxylum</taxon>
    </lineage>
</organism>
<evidence type="ECO:0000313" key="4">
    <source>
        <dbReference type="Proteomes" id="UP001159364"/>
    </source>
</evidence>